<feature type="compositionally biased region" description="Low complexity" evidence="1">
    <location>
        <begin position="1"/>
        <end position="13"/>
    </location>
</feature>
<dbReference type="STRING" id="303698.A0A1V6TUA4"/>
<dbReference type="AlphaFoldDB" id="A0A1V6TUA4"/>
<proteinExistence type="predicted"/>
<comment type="caution">
    <text evidence="2">The sequence shown here is derived from an EMBL/GenBank/DDBJ whole genome shotgun (WGS) entry which is preliminary data.</text>
</comment>
<dbReference type="EMBL" id="MLKD01000002">
    <property type="protein sequence ID" value="OQE29460.1"/>
    <property type="molecule type" value="Genomic_DNA"/>
</dbReference>
<protein>
    <submittedName>
        <fullName evidence="2">Uncharacterized protein</fullName>
    </submittedName>
</protein>
<evidence type="ECO:0000313" key="2">
    <source>
        <dbReference type="EMBL" id="OQE29460.1"/>
    </source>
</evidence>
<reference evidence="3" key="1">
    <citation type="journal article" date="2017" name="Nat. Microbiol.">
        <title>Global analysis of biosynthetic gene clusters reveals vast potential of secondary metabolite production in Penicillium species.</title>
        <authorList>
            <person name="Nielsen J.C."/>
            <person name="Grijseels S."/>
            <person name="Prigent S."/>
            <person name="Ji B."/>
            <person name="Dainat J."/>
            <person name="Nielsen K.F."/>
            <person name="Frisvad J.C."/>
            <person name="Workman M."/>
            <person name="Nielsen J."/>
        </authorList>
    </citation>
    <scope>NUCLEOTIDE SEQUENCE [LARGE SCALE GENOMIC DNA]</scope>
    <source>
        <strain evidence="3">IBT 24891</strain>
    </source>
</reference>
<dbReference type="OrthoDB" id="4364054at2759"/>
<evidence type="ECO:0000313" key="3">
    <source>
        <dbReference type="Proteomes" id="UP000191285"/>
    </source>
</evidence>
<feature type="region of interest" description="Disordered" evidence="1">
    <location>
        <begin position="1"/>
        <end position="28"/>
    </location>
</feature>
<name>A0A1V6TUA4_9EURO</name>
<keyword evidence="3" id="KW-1185">Reference proteome</keyword>
<evidence type="ECO:0000256" key="1">
    <source>
        <dbReference type="SAM" id="MobiDB-lite"/>
    </source>
</evidence>
<accession>A0A1V6TUA4</accession>
<dbReference type="Proteomes" id="UP000191285">
    <property type="component" value="Unassembled WGS sequence"/>
</dbReference>
<organism evidence="2 3">
    <name type="scientific">Penicillium steckii</name>
    <dbReference type="NCBI Taxonomy" id="303698"/>
    <lineage>
        <taxon>Eukaryota</taxon>
        <taxon>Fungi</taxon>
        <taxon>Dikarya</taxon>
        <taxon>Ascomycota</taxon>
        <taxon>Pezizomycotina</taxon>
        <taxon>Eurotiomycetes</taxon>
        <taxon>Eurotiomycetidae</taxon>
        <taxon>Eurotiales</taxon>
        <taxon>Aspergillaceae</taxon>
        <taxon>Penicillium</taxon>
    </lineage>
</organism>
<gene>
    <name evidence="2" type="ORF">PENSTE_c002G01901</name>
</gene>
<sequence>MSWSGSTTVSSGSEMGDELSDSSMLSLPGDKTSEEIRLEEEGCFRKLQVFRYNLYHKDPKVSEASEGDGVLIALLESEEKLRSNCQEEIALRHQIKEKTSPTSRETTKFEKEMAVLSQNNWEEIRIWWFSHGSILGSSGPLKRAFELWRHTTSWYMHSVLVENCKARGGCCGRDCGCCVDSQRASTSAGALGIGHYTRHCECCSKHRGFEFSGNISKGYNFCFEFNQSKDDGTLKNNVYKRRILLASIWGLSVD</sequence>